<dbReference type="CDD" id="cd06267">
    <property type="entry name" value="PBP1_LacI_sugar_binding-like"/>
    <property type="match status" value="1"/>
</dbReference>
<accession>A0A1J7BGZ0</accession>
<feature type="domain" description="HTH gntR-type" evidence="4">
    <location>
        <begin position="3"/>
        <end position="71"/>
    </location>
</feature>
<dbReference type="STRING" id="1428644.BIV57_08415"/>
<gene>
    <name evidence="5" type="ORF">BIV57_08415</name>
</gene>
<dbReference type="SUPFAM" id="SSF46785">
    <property type="entry name" value="Winged helix' DNA-binding domain"/>
    <property type="match status" value="1"/>
</dbReference>
<evidence type="ECO:0000256" key="3">
    <source>
        <dbReference type="ARBA" id="ARBA00023163"/>
    </source>
</evidence>
<keyword evidence="1" id="KW-0805">Transcription regulation</keyword>
<dbReference type="PANTHER" id="PTHR30146:SF155">
    <property type="entry name" value="ALANINE RACEMASE"/>
    <property type="match status" value="1"/>
</dbReference>
<evidence type="ECO:0000259" key="4">
    <source>
        <dbReference type="PROSITE" id="PS50949"/>
    </source>
</evidence>
<dbReference type="PANTHER" id="PTHR30146">
    <property type="entry name" value="LACI-RELATED TRANSCRIPTIONAL REPRESSOR"/>
    <property type="match status" value="1"/>
</dbReference>
<proteinExistence type="predicted"/>
<dbReference type="CDD" id="cd07377">
    <property type="entry name" value="WHTH_GntR"/>
    <property type="match status" value="1"/>
</dbReference>
<dbReference type="SMART" id="SM00345">
    <property type="entry name" value="HTH_GNTR"/>
    <property type="match status" value="1"/>
</dbReference>
<keyword evidence="3" id="KW-0804">Transcription</keyword>
<dbReference type="InterPro" id="IPR036388">
    <property type="entry name" value="WH-like_DNA-bd_sf"/>
</dbReference>
<protein>
    <recommendedName>
        <fullName evidence="4">HTH gntR-type domain-containing protein</fullName>
    </recommendedName>
</protein>
<dbReference type="InterPro" id="IPR000524">
    <property type="entry name" value="Tscrpt_reg_HTH_GntR"/>
</dbReference>
<evidence type="ECO:0000313" key="6">
    <source>
        <dbReference type="Proteomes" id="UP000243342"/>
    </source>
</evidence>
<evidence type="ECO:0000313" key="5">
    <source>
        <dbReference type="EMBL" id="OIV37951.1"/>
    </source>
</evidence>
<dbReference type="OrthoDB" id="3252280at2"/>
<keyword evidence="6" id="KW-1185">Reference proteome</keyword>
<dbReference type="Pfam" id="PF13377">
    <property type="entry name" value="Peripla_BP_3"/>
    <property type="match status" value="1"/>
</dbReference>
<evidence type="ECO:0000256" key="1">
    <source>
        <dbReference type="ARBA" id="ARBA00023015"/>
    </source>
</evidence>
<reference evidence="5 6" key="1">
    <citation type="submission" date="2016-10" db="EMBL/GenBank/DDBJ databases">
        <title>Genome sequence of Streptomyces gilvigriseus MUSC 26.</title>
        <authorList>
            <person name="Lee L.-H."/>
            <person name="Ser H.-L."/>
        </authorList>
    </citation>
    <scope>NUCLEOTIDE SEQUENCE [LARGE SCALE GENOMIC DNA]</scope>
    <source>
        <strain evidence="5 6">MUSC 26</strain>
    </source>
</reference>
<dbReference type="GO" id="GO:0000976">
    <property type="term" value="F:transcription cis-regulatory region binding"/>
    <property type="evidence" value="ECO:0007669"/>
    <property type="project" value="TreeGrafter"/>
</dbReference>
<comment type="caution">
    <text evidence="5">The sequence shown here is derived from an EMBL/GenBank/DDBJ whole genome shotgun (WGS) entry which is preliminary data.</text>
</comment>
<name>A0A1J7BGZ0_9ACTN</name>
<dbReference type="AlphaFoldDB" id="A0A1J7BGZ0"/>
<dbReference type="InterPro" id="IPR036390">
    <property type="entry name" value="WH_DNA-bd_sf"/>
</dbReference>
<evidence type="ECO:0000256" key="2">
    <source>
        <dbReference type="ARBA" id="ARBA00023125"/>
    </source>
</evidence>
<dbReference type="RefSeq" id="WP_071656096.1">
    <property type="nucleotide sequence ID" value="NZ_MLCF01000040.1"/>
</dbReference>
<dbReference type="InterPro" id="IPR028082">
    <property type="entry name" value="Peripla_BP_I"/>
</dbReference>
<dbReference type="EMBL" id="MLCF01000040">
    <property type="protein sequence ID" value="OIV37951.1"/>
    <property type="molecule type" value="Genomic_DNA"/>
</dbReference>
<dbReference type="InterPro" id="IPR046335">
    <property type="entry name" value="LacI/GalR-like_sensor"/>
</dbReference>
<dbReference type="Proteomes" id="UP000243342">
    <property type="component" value="Unassembled WGS sequence"/>
</dbReference>
<dbReference type="GO" id="GO:0003700">
    <property type="term" value="F:DNA-binding transcription factor activity"/>
    <property type="evidence" value="ECO:0007669"/>
    <property type="project" value="InterPro"/>
</dbReference>
<sequence>MAQLKYLWLAGELRRGIRDGVWPPGARLPAESELAAAHRLSVNTVRRALEELAGEGSMERRQGAGTFVRALPAGRRGGRRRIAVVLPERHSYFPPLVEGIEAAAARARVDLRIRTTGYGPPGWGRLERVLADVADADGLVLAHPGPGPFAAPEQSHRLRALPMPHVLLERAPIDVGDPSEHVSTDHGGGAYLALEHLAALGHREVALVVRVGSAPSEGIAKGFDQAVAALGLKAAERFRWVQDYNAKCDGRSMLRPVAAEVLGVIRASGATAVVCFGEQEATLLLAEAQRVGVRIPADLAMVSCEDRQMPEGGLALTSVAPEKFRLGRLAVETLLRRLDEPDAELRRIWLRPRLVVRASSLARRDGSAGPS</sequence>
<dbReference type="Gene3D" id="1.10.10.10">
    <property type="entry name" value="Winged helix-like DNA-binding domain superfamily/Winged helix DNA-binding domain"/>
    <property type="match status" value="1"/>
</dbReference>
<dbReference type="PROSITE" id="PS50949">
    <property type="entry name" value="HTH_GNTR"/>
    <property type="match status" value="1"/>
</dbReference>
<dbReference type="Pfam" id="PF00392">
    <property type="entry name" value="GntR"/>
    <property type="match status" value="1"/>
</dbReference>
<dbReference type="SUPFAM" id="SSF53822">
    <property type="entry name" value="Periplasmic binding protein-like I"/>
    <property type="match status" value="1"/>
</dbReference>
<dbReference type="Gene3D" id="3.40.50.2300">
    <property type="match status" value="2"/>
</dbReference>
<organism evidence="5 6">
    <name type="scientific">Mangrovactinospora gilvigrisea</name>
    <dbReference type="NCBI Taxonomy" id="1428644"/>
    <lineage>
        <taxon>Bacteria</taxon>
        <taxon>Bacillati</taxon>
        <taxon>Actinomycetota</taxon>
        <taxon>Actinomycetes</taxon>
        <taxon>Kitasatosporales</taxon>
        <taxon>Streptomycetaceae</taxon>
        <taxon>Mangrovactinospora</taxon>
    </lineage>
</organism>
<keyword evidence="2" id="KW-0238">DNA-binding</keyword>